<dbReference type="Proteomes" id="UP000003781">
    <property type="component" value="Unassembled WGS sequence"/>
</dbReference>
<dbReference type="RefSeq" id="WP_008277432.1">
    <property type="nucleotide sequence ID" value="NZ_AAXW01000043.1"/>
</dbReference>
<gene>
    <name evidence="2" type="ORF">CY0110_01605</name>
    <name evidence="1" type="ORF">CY0110_30890</name>
</gene>
<keyword evidence="3" id="KW-1185">Reference proteome</keyword>
<evidence type="ECO:0000313" key="1">
    <source>
        <dbReference type="EMBL" id="EAZ89377.1"/>
    </source>
</evidence>
<comment type="caution">
    <text evidence="2">The sequence shown here is derived from an EMBL/GenBank/DDBJ whole genome shotgun (WGS) entry which is preliminary data.</text>
</comment>
<evidence type="ECO:0000313" key="3">
    <source>
        <dbReference type="Proteomes" id="UP000003781"/>
    </source>
</evidence>
<name>A3IVM3_9CHRO</name>
<sequence length="111" mass="13027">MYSPSLKQDSRDPFVDKLLFLAINHNPTLAEQLAAITEAHHERLADVTQGRPYFRVHDLVRHICSFSYGSVQQIRPSVNNHLYLIAWFDSPHPWQWQWIESHSLTLLPSFF</sequence>
<reference evidence="2 3" key="1">
    <citation type="submission" date="2007-03" db="EMBL/GenBank/DDBJ databases">
        <authorList>
            <person name="Stal L."/>
            <person name="Ferriera S."/>
            <person name="Johnson J."/>
            <person name="Kravitz S."/>
            <person name="Beeson K."/>
            <person name="Sutton G."/>
            <person name="Rogers Y.-H."/>
            <person name="Friedman R."/>
            <person name="Frazier M."/>
            <person name="Venter J.C."/>
        </authorList>
    </citation>
    <scope>NUCLEOTIDE SEQUENCE [LARGE SCALE GENOMIC DNA]</scope>
    <source>
        <strain evidence="2 3">CCY0110</strain>
    </source>
</reference>
<protein>
    <submittedName>
        <fullName evidence="2">Uncharacterized protein</fullName>
    </submittedName>
</protein>
<evidence type="ECO:0000313" key="2">
    <source>
        <dbReference type="EMBL" id="EAZ89498.1"/>
    </source>
</evidence>
<dbReference type="EMBL" id="AAXW01000043">
    <property type="protein sequence ID" value="EAZ89498.1"/>
    <property type="molecule type" value="Genomic_DNA"/>
</dbReference>
<dbReference type="AlphaFoldDB" id="A3IVM3"/>
<proteinExistence type="predicted"/>
<dbReference type="EMBL" id="AAXW01000046">
    <property type="protein sequence ID" value="EAZ89377.1"/>
    <property type="molecule type" value="Genomic_DNA"/>
</dbReference>
<organism evidence="2 3">
    <name type="scientific">Crocosphaera chwakensis CCY0110</name>
    <dbReference type="NCBI Taxonomy" id="391612"/>
    <lineage>
        <taxon>Bacteria</taxon>
        <taxon>Bacillati</taxon>
        <taxon>Cyanobacteriota</taxon>
        <taxon>Cyanophyceae</taxon>
        <taxon>Oscillatoriophycideae</taxon>
        <taxon>Chroococcales</taxon>
        <taxon>Aphanothecaceae</taxon>
        <taxon>Crocosphaera</taxon>
        <taxon>Crocosphaera chwakensis</taxon>
    </lineage>
</organism>
<accession>A3IVM3</accession>